<sequence length="421" mass="48016">MRTLLSKLSLLKKLHWLTWCVLLVTSALLAIIIVPGELVLLLPLQSRTPWEQECEKLRSATQEMAYAEDPRERNHATIVAPVISTQVYQHGWPRPFLARALVSRVDKGGQLTRVASEPLIRFESSFSHWGGSKYHDVSWSNYDNWPLEFDGWLIRPWYLLLDLLIAAAILGIVAGVTQWRMQSNGGLLRFRLADLLGGLTLIGIGLGFYVYHTNVQEIEHFGEDYSFVPGFSIQDGNVNLSTHYVGPQWMRKLAGNQYFLPLLNHVDSVSISTSDNWKRTYGELPEFPYLTDLDVRNELPLAAFDYLEACPRLEHLALPIMKRYSVGVTYRGDPLFQIEHLSRLEDLNLRSITLRGDAYFAEEIEEVALLPTLHQITLEGVAASQDQIEEIKRKYPAIEFFVRPDPQIFLYPTPASAVPIR</sequence>
<keyword evidence="1" id="KW-1133">Transmembrane helix</keyword>
<dbReference type="OrthoDB" id="264799at2"/>
<comment type="caution">
    <text evidence="2">The sequence shown here is derived from an EMBL/GenBank/DDBJ whole genome shotgun (WGS) entry which is preliminary data.</text>
</comment>
<evidence type="ECO:0000313" key="3">
    <source>
        <dbReference type="Proteomes" id="UP000238322"/>
    </source>
</evidence>
<accession>A0A2S8FJI4</accession>
<proteinExistence type="predicted"/>
<organism evidence="2 3">
    <name type="scientific">Blastopirellula marina</name>
    <dbReference type="NCBI Taxonomy" id="124"/>
    <lineage>
        <taxon>Bacteria</taxon>
        <taxon>Pseudomonadati</taxon>
        <taxon>Planctomycetota</taxon>
        <taxon>Planctomycetia</taxon>
        <taxon>Pirellulales</taxon>
        <taxon>Pirellulaceae</taxon>
        <taxon>Blastopirellula</taxon>
    </lineage>
</organism>
<dbReference type="RefSeq" id="WP_105331335.1">
    <property type="nucleotide sequence ID" value="NZ_PUHY01000012.1"/>
</dbReference>
<evidence type="ECO:0000256" key="1">
    <source>
        <dbReference type="SAM" id="Phobius"/>
    </source>
</evidence>
<reference evidence="2 3" key="1">
    <citation type="submission" date="2018-02" db="EMBL/GenBank/DDBJ databases">
        <title>Comparative genomes isolates from brazilian mangrove.</title>
        <authorList>
            <person name="Araujo J.E."/>
            <person name="Taketani R.G."/>
            <person name="Silva M.C.P."/>
            <person name="Loureco M.V."/>
            <person name="Andreote F.D."/>
        </authorList>
    </citation>
    <scope>NUCLEOTIDE SEQUENCE [LARGE SCALE GENOMIC DNA]</scope>
    <source>
        <strain evidence="2 3">Hex-1 MGV</strain>
    </source>
</reference>
<evidence type="ECO:0000313" key="2">
    <source>
        <dbReference type="EMBL" id="PQO32322.1"/>
    </source>
</evidence>
<dbReference type="Proteomes" id="UP000238322">
    <property type="component" value="Unassembled WGS sequence"/>
</dbReference>
<protein>
    <submittedName>
        <fullName evidence="2">Uncharacterized protein</fullName>
    </submittedName>
</protein>
<dbReference type="EMBL" id="PUHY01000012">
    <property type="protein sequence ID" value="PQO32322.1"/>
    <property type="molecule type" value="Genomic_DNA"/>
</dbReference>
<keyword evidence="1" id="KW-0812">Transmembrane</keyword>
<gene>
    <name evidence="2" type="ORF">C5Y83_19030</name>
</gene>
<feature type="transmembrane region" description="Helical" evidence="1">
    <location>
        <begin position="188"/>
        <end position="211"/>
    </location>
</feature>
<feature type="transmembrane region" description="Helical" evidence="1">
    <location>
        <begin position="157"/>
        <end position="176"/>
    </location>
</feature>
<dbReference type="AlphaFoldDB" id="A0A2S8FJI4"/>
<feature type="transmembrane region" description="Helical" evidence="1">
    <location>
        <begin position="16"/>
        <end position="34"/>
    </location>
</feature>
<keyword evidence="1" id="KW-0472">Membrane</keyword>
<name>A0A2S8FJI4_9BACT</name>